<evidence type="ECO:0000313" key="2">
    <source>
        <dbReference type="EMBL" id="KAG8630110.1"/>
    </source>
</evidence>
<dbReference type="EMBL" id="JAESVG020000002">
    <property type="protein sequence ID" value="KAG8630110.1"/>
    <property type="molecule type" value="Genomic_DNA"/>
</dbReference>
<feature type="compositionally biased region" description="Polar residues" evidence="1">
    <location>
        <begin position="74"/>
        <end position="103"/>
    </location>
</feature>
<dbReference type="AlphaFoldDB" id="A0A8K0L776"/>
<proteinExistence type="predicted"/>
<name>A0A8K0L776_9PEZI</name>
<feature type="compositionally biased region" description="Pro residues" evidence="1">
    <location>
        <begin position="189"/>
        <end position="211"/>
    </location>
</feature>
<protein>
    <submittedName>
        <fullName evidence="2">Uncharacterized protein</fullName>
    </submittedName>
</protein>
<sequence length="465" mass="48101">MGLRDGLRDKLPSRPNIDRNNVTKPKEWMNKKDNSYSKAQSHQSAPLSSLRDPSEFAPPPKHVNYYGAEAARALSSNPASPAVSTPGSASNALVPTGRSTAVDTRQYDTDRGGWGGAISQDNLSSWQQKKQLEKEEAEKPKVPTGPYRKDTTGLRTDHLPPPPVRRGTGVASPPITPVSRTPTAGSNRPPLPPPSASPAKPKPPGLPPRLPPRQSAEPNEYTPPPPPSYTEATSQPQTPAEVQGRPSFPVPTSNLSTNTSSLNRLAGAGISVPALGVSRTTTSPPPHPTSPSSRFNQGGGLSELQSRFKGLNTNSTSTISPPSQQEDQPQAPILANSVGSAYSTFAKARQDPSKVSLSEAKQAATTANAVNQRYGAQMGHGLSAANRFAANNTSNGQSSAAGVSNPSTSGNAGGFGGVAALANVAQKKAPPPPPPSRSSATAGQGVAGGSGTPPPPVPMGSKPRF</sequence>
<feature type="region of interest" description="Disordered" evidence="1">
    <location>
        <begin position="1"/>
        <end position="329"/>
    </location>
</feature>
<feature type="compositionally biased region" description="Polar residues" evidence="1">
    <location>
        <begin position="36"/>
        <end position="47"/>
    </location>
</feature>
<comment type="caution">
    <text evidence="2">The sequence shown here is derived from an EMBL/GenBank/DDBJ whole genome shotgun (WGS) entry which is preliminary data.</text>
</comment>
<feature type="compositionally biased region" description="Basic and acidic residues" evidence="1">
    <location>
        <begin position="24"/>
        <end position="35"/>
    </location>
</feature>
<reference evidence="2" key="1">
    <citation type="submission" date="2021-07" db="EMBL/GenBank/DDBJ databases">
        <title>Elsinoe batatas strain:CRI-CJ2 Genome sequencing and assembly.</title>
        <authorList>
            <person name="Huang L."/>
        </authorList>
    </citation>
    <scope>NUCLEOTIDE SEQUENCE</scope>
    <source>
        <strain evidence="2">CRI-CJ2</strain>
    </source>
</reference>
<feature type="region of interest" description="Disordered" evidence="1">
    <location>
        <begin position="387"/>
        <end position="465"/>
    </location>
</feature>
<keyword evidence="3" id="KW-1185">Reference proteome</keyword>
<feature type="compositionally biased region" description="Basic and acidic residues" evidence="1">
    <location>
        <begin position="130"/>
        <end position="158"/>
    </location>
</feature>
<evidence type="ECO:0000313" key="3">
    <source>
        <dbReference type="Proteomes" id="UP000809789"/>
    </source>
</evidence>
<feature type="compositionally biased region" description="Low complexity" evidence="1">
    <location>
        <begin position="312"/>
        <end position="323"/>
    </location>
</feature>
<accession>A0A8K0L776</accession>
<dbReference type="Proteomes" id="UP000809789">
    <property type="component" value="Unassembled WGS sequence"/>
</dbReference>
<gene>
    <name evidence="2" type="ORF">KVT40_001729</name>
</gene>
<feature type="compositionally biased region" description="Basic and acidic residues" evidence="1">
    <location>
        <begin position="1"/>
        <end position="12"/>
    </location>
</feature>
<feature type="compositionally biased region" description="Low complexity" evidence="1">
    <location>
        <begin position="252"/>
        <end position="265"/>
    </location>
</feature>
<evidence type="ECO:0000256" key="1">
    <source>
        <dbReference type="SAM" id="MobiDB-lite"/>
    </source>
</evidence>
<feature type="compositionally biased region" description="Polar residues" evidence="1">
    <location>
        <begin position="389"/>
        <end position="410"/>
    </location>
</feature>
<organism evidence="2 3">
    <name type="scientific">Elsinoe batatas</name>
    <dbReference type="NCBI Taxonomy" id="2601811"/>
    <lineage>
        <taxon>Eukaryota</taxon>
        <taxon>Fungi</taxon>
        <taxon>Dikarya</taxon>
        <taxon>Ascomycota</taxon>
        <taxon>Pezizomycotina</taxon>
        <taxon>Dothideomycetes</taxon>
        <taxon>Dothideomycetidae</taxon>
        <taxon>Myriangiales</taxon>
        <taxon>Elsinoaceae</taxon>
        <taxon>Elsinoe</taxon>
    </lineage>
</organism>
<dbReference type="OrthoDB" id="3357271at2759"/>